<keyword evidence="4 8" id="KW-0479">Metal-binding</keyword>
<dbReference type="PROSITE" id="PS51007">
    <property type="entry name" value="CYTC"/>
    <property type="match status" value="1"/>
</dbReference>
<evidence type="ECO:0000259" key="10">
    <source>
        <dbReference type="PROSITE" id="PS51007"/>
    </source>
</evidence>
<dbReference type="EMBL" id="FPBF01000003">
    <property type="protein sequence ID" value="SFT92394.1"/>
    <property type="molecule type" value="Genomic_DNA"/>
</dbReference>
<evidence type="ECO:0000313" key="12">
    <source>
        <dbReference type="Proteomes" id="UP000199673"/>
    </source>
</evidence>
<evidence type="ECO:0000256" key="6">
    <source>
        <dbReference type="ARBA" id="ARBA00023002"/>
    </source>
</evidence>
<dbReference type="PANTHER" id="PTHR32303">
    <property type="entry name" value="QUINOPROTEIN ALCOHOL DEHYDROGENASE (CYTOCHROME C)"/>
    <property type="match status" value="1"/>
</dbReference>
<sequence length="747" mass="82496">MKTQKTLSLLTSISLALLLGTNFSCSPDQKSEHTTWSHYGGSPDQSKFFNGSQITKENVNQLEIAWNYPIEDNNFYSFSPIVVDTIMYVYGKNNSLIALNAVTGKEIWIHTDLRGLSRRGINYWESEDKSDKRLVFTLNNSLQEIDALTGQSITDFGTGGYVDLRVGLDRDQTSIRRMQSMMPGVIFGDLVILGSAPGETFFSPPGYVRAYNVVTGKLEWTFHTIPQPGEFGYDTWPKDAYKYVGAVNVWSEMTVDEERGIVFLPVGSPTYDFYGADREGAGLFGNSLVALDAKTGKRLWHYQTVHHDLWDYDLASAPQLLTINKDGKEIDVVAVATKHGFVFVFDRDTGEPVFPIEERPFPASEMPGEKSWATQPIPAVIPDFTRHEVTKETLNPYFSDEVKEQWYQRLDTAKSALYIPPSDKYETITMPGALGGASYGNTGTNPEKGIMYIMAQDYASIYKLSKVVPVEPVLSDDEKNKISTLYEGSCQTCHGEGMKGSGAGPSLINAGTRYSYDEFKTLLSEGRGRMPAFVHIEEATILAMHRYLGGSPSRFRGMMTASDAPEITGPVVASGGIKIPDDTTRAAPLEDYPADVVHPEDRYTTAYGTEWQALTAPPWASIFAYDLNNGTVKWRQPIGLDSAFSKGDKTTGAPSGTIRKGMVITSTDIVFATGKGGIVYAFDADNGKILWETTLDNESTGQPGMYVVNGKQYLVINASNRFDPSSYDFSKRPGALPKGYVVYSLPE</sequence>
<dbReference type="Pfam" id="PF13442">
    <property type="entry name" value="Cytochrome_CBB3"/>
    <property type="match status" value="1"/>
</dbReference>
<feature type="chain" id="PRO_5011567731" evidence="9">
    <location>
        <begin position="27"/>
        <end position="747"/>
    </location>
</feature>
<keyword evidence="3 8" id="KW-0349">Heme</keyword>
<evidence type="ECO:0000256" key="9">
    <source>
        <dbReference type="SAM" id="SignalP"/>
    </source>
</evidence>
<dbReference type="Proteomes" id="UP000199673">
    <property type="component" value="Unassembled WGS sequence"/>
</dbReference>
<dbReference type="AlphaFoldDB" id="A0A1I7BYY4"/>
<dbReference type="Gene3D" id="2.140.10.10">
    <property type="entry name" value="Quinoprotein alcohol dehydrogenase-like superfamily"/>
    <property type="match status" value="2"/>
</dbReference>
<dbReference type="GO" id="GO:0009055">
    <property type="term" value="F:electron transfer activity"/>
    <property type="evidence" value="ECO:0007669"/>
    <property type="project" value="InterPro"/>
</dbReference>
<reference evidence="12" key="1">
    <citation type="submission" date="2016-10" db="EMBL/GenBank/DDBJ databases">
        <authorList>
            <person name="Varghese N."/>
            <person name="Submissions S."/>
        </authorList>
    </citation>
    <scope>NUCLEOTIDE SEQUENCE [LARGE SCALE GENOMIC DNA]</scope>
    <source>
        <strain evidence="12">DSM 23445</strain>
    </source>
</reference>
<evidence type="ECO:0000256" key="2">
    <source>
        <dbReference type="ARBA" id="ARBA00008156"/>
    </source>
</evidence>
<keyword evidence="5 9" id="KW-0732">Signal</keyword>
<evidence type="ECO:0000256" key="8">
    <source>
        <dbReference type="PROSITE-ProRule" id="PRU00433"/>
    </source>
</evidence>
<dbReference type="GO" id="GO:0046872">
    <property type="term" value="F:metal ion binding"/>
    <property type="evidence" value="ECO:0007669"/>
    <property type="project" value="UniProtKB-KW"/>
</dbReference>
<keyword evidence="6" id="KW-0560">Oxidoreductase</keyword>
<dbReference type="InterPro" id="IPR036909">
    <property type="entry name" value="Cyt_c-like_dom_sf"/>
</dbReference>
<comment type="cofactor">
    <cofactor evidence="1">
        <name>pyrroloquinoline quinone</name>
        <dbReference type="ChEBI" id="CHEBI:58442"/>
    </cofactor>
</comment>
<evidence type="ECO:0000313" key="11">
    <source>
        <dbReference type="EMBL" id="SFT92394.1"/>
    </source>
</evidence>
<evidence type="ECO:0000256" key="4">
    <source>
        <dbReference type="ARBA" id="ARBA00022723"/>
    </source>
</evidence>
<feature type="signal peptide" evidence="9">
    <location>
        <begin position="1"/>
        <end position="26"/>
    </location>
</feature>
<dbReference type="Gene3D" id="1.10.760.10">
    <property type="entry name" value="Cytochrome c-like domain"/>
    <property type="match status" value="1"/>
</dbReference>
<feature type="domain" description="Cytochrome c" evidence="10">
    <location>
        <begin position="477"/>
        <end position="575"/>
    </location>
</feature>
<dbReference type="InterPro" id="IPR018391">
    <property type="entry name" value="PQQ_b-propeller_rpt"/>
</dbReference>
<dbReference type="OrthoDB" id="9794322at2"/>
<name>A0A1I7BYY4_9BACT</name>
<dbReference type="SUPFAM" id="SSF46626">
    <property type="entry name" value="Cytochrome c"/>
    <property type="match status" value="1"/>
</dbReference>
<evidence type="ECO:0000256" key="5">
    <source>
        <dbReference type="ARBA" id="ARBA00022729"/>
    </source>
</evidence>
<dbReference type="SUPFAM" id="SSF50998">
    <property type="entry name" value="Quinoprotein alcohol dehydrogenase-like"/>
    <property type="match status" value="1"/>
</dbReference>
<evidence type="ECO:0000256" key="1">
    <source>
        <dbReference type="ARBA" id="ARBA00001931"/>
    </source>
</evidence>
<dbReference type="STRING" id="305507.SAMN04489724_2867"/>
<dbReference type="InterPro" id="IPR002372">
    <property type="entry name" value="PQQ_rpt_dom"/>
</dbReference>
<comment type="similarity">
    <text evidence="2">Belongs to the bacterial PQQ dehydrogenase family.</text>
</comment>
<dbReference type="InterPro" id="IPR009056">
    <property type="entry name" value="Cyt_c-like_dom"/>
</dbReference>
<accession>A0A1I7BYY4</accession>
<proteinExistence type="inferred from homology"/>
<protein>
    <submittedName>
        <fullName evidence="11">Quinoprotein glucose dehydrogenase</fullName>
    </submittedName>
</protein>
<dbReference type="GO" id="GO:0016491">
    <property type="term" value="F:oxidoreductase activity"/>
    <property type="evidence" value="ECO:0007669"/>
    <property type="project" value="UniProtKB-KW"/>
</dbReference>
<dbReference type="RefSeq" id="WP_091694341.1">
    <property type="nucleotide sequence ID" value="NZ_FPBF01000003.1"/>
</dbReference>
<dbReference type="Pfam" id="PF01011">
    <property type="entry name" value="PQQ"/>
    <property type="match status" value="2"/>
</dbReference>
<gene>
    <name evidence="11" type="ORF">SAMN04489724_2867</name>
</gene>
<keyword evidence="7 8" id="KW-0408">Iron</keyword>
<dbReference type="InterPro" id="IPR011047">
    <property type="entry name" value="Quinoprotein_ADH-like_sf"/>
</dbReference>
<dbReference type="GO" id="GO:0020037">
    <property type="term" value="F:heme binding"/>
    <property type="evidence" value="ECO:0007669"/>
    <property type="project" value="InterPro"/>
</dbReference>
<evidence type="ECO:0000256" key="3">
    <source>
        <dbReference type="ARBA" id="ARBA00022617"/>
    </source>
</evidence>
<dbReference type="SMART" id="SM00564">
    <property type="entry name" value="PQQ"/>
    <property type="match status" value="5"/>
</dbReference>
<evidence type="ECO:0000256" key="7">
    <source>
        <dbReference type="ARBA" id="ARBA00023004"/>
    </source>
</evidence>
<keyword evidence="12" id="KW-1185">Reference proteome</keyword>
<organism evidence="11 12">
    <name type="scientific">Algoriphagus locisalis</name>
    <dbReference type="NCBI Taxonomy" id="305507"/>
    <lineage>
        <taxon>Bacteria</taxon>
        <taxon>Pseudomonadati</taxon>
        <taxon>Bacteroidota</taxon>
        <taxon>Cytophagia</taxon>
        <taxon>Cytophagales</taxon>
        <taxon>Cyclobacteriaceae</taxon>
        <taxon>Algoriphagus</taxon>
    </lineage>
</organism>
<dbReference type="PANTHER" id="PTHR32303:SF4">
    <property type="entry name" value="QUINOPROTEIN GLUCOSE DEHYDROGENASE"/>
    <property type="match status" value="1"/>
</dbReference>